<evidence type="ECO:0000313" key="17">
    <source>
        <dbReference type="EMBL" id="ANH80109.1"/>
    </source>
</evidence>
<feature type="domain" description="Membrane insertase YidC N-terminal" evidence="16">
    <location>
        <begin position="88"/>
        <end position="355"/>
    </location>
</feature>
<evidence type="ECO:0000256" key="14">
    <source>
        <dbReference type="SAM" id="MobiDB-lite"/>
    </source>
</evidence>
<keyword evidence="9 13" id="KW-0472">Membrane</keyword>
<comment type="similarity">
    <text evidence="2 13">Belongs to the OXA1/ALB3/YidC family. Type 1 subfamily.</text>
</comment>
<organism evidence="17 18">
    <name type="scientific">Niabella ginsenosidivorans</name>
    <dbReference type="NCBI Taxonomy" id="1176587"/>
    <lineage>
        <taxon>Bacteria</taxon>
        <taxon>Pseudomonadati</taxon>
        <taxon>Bacteroidota</taxon>
        <taxon>Chitinophagia</taxon>
        <taxon>Chitinophagales</taxon>
        <taxon>Chitinophagaceae</taxon>
        <taxon>Niabella</taxon>
    </lineage>
</organism>
<dbReference type="PANTHER" id="PTHR12428">
    <property type="entry name" value="OXA1"/>
    <property type="match status" value="1"/>
</dbReference>
<reference evidence="17 18" key="1">
    <citation type="submission" date="2016-05" db="EMBL/GenBank/DDBJ databases">
        <title>Niabella ginsenosidivorans BS26 whole genome sequencing.</title>
        <authorList>
            <person name="Im W.T."/>
            <person name="Siddiqi M.Z."/>
        </authorList>
    </citation>
    <scope>NUCLEOTIDE SEQUENCE [LARGE SCALE GENOMIC DNA]</scope>
    <source>
        <strain evidence="17 18">BS26</strain>
    </source>
</reference>
<sequence length="616" mass="69984">MNFDRNTIIGFAILAVLFFFYFYYNNLQQGEYQKEKARQDSIANALKPKVDTATLRLDSLRADSQRHATSAGMFVNAANGTEQLVYAENQVFKVAFSNKGGQPKYIELKKFKSAVDSQQVKLAGTDFNRISYAINTASNQSAQTGDLFFSNGKVTPGPDGAQIVTFELKGGDSTSASGSVIHQFIIYPNDYKIDFNITLARPGTMLSQGTMNMVWQYDAKQQESDIDFEKQNTQIGYMENNDFDYHTISRKDHVDFEKNVEWIGVRQRFFNTFLWARDKFSGGKINWTIPPDADHDIVRTTANMQLKVPAGNAAATIPMSIYYGPSDYNILKKYDNGFSKMVNLGQGMYAFVRPLNQFVIIPVFNFMKSIVSSYGLVIALLTLVIRLLISPLTYKSYLSGAKMKALRPEIAALKEKLGGDQQAMSMEQMKLFREAGVNPLGGCIPALFQIPIFFALYSFFNSSVDLRGADFLWSHDLSAFDAPIRFGVNIPLLGNHLSLFTITAVLTSLLISLYSMNMTPDQSNPMMKYMPYIFPVFLLFIFNKLPSALTWYYTVSNIVTLALQFVIQNYIIDHEKILAKIQQNRKKPKTKSKWQERLEQMQQQQRQLQEQRNKNK</sequence>
<dbReference type="InterPro" id="IPR019998">
    <property type="entry name" value="Membr_insert_YidC"/>
</dbReference>
<dbReference type="EMBL" id="CP015772">
    <property type="protein sequence ID" value="ANH80109.1"/>
    <property type="molecule type" value="Genomic_DNA"/>
</dbReference>
<evidence type="ECO:0000256" key="8">
    <source>
        <dbReference type="ARBA" id="ARBA00022989"/>
    </source>
</evidence>
<dbReference type="KEGG" id="nia:A8C56_03115"/>
<evidence type="ECO:0000256" key="4">
    <source>
        <dbReference type="ARBA" id="ARBA00022448"/>
    </source>
</evidence>
<evidence type="ECO:0000256" key="1">
    <source>
        <dbReference type="ARBA" id="ARBA00004429"/>
    </source>
</evidence>
<feature type="domain" description="Membrane insertase YidC/Oxa/ALB C-terminal" evidence="15">
    <location>
        <begin position="374"/>
        <end position="568"/>
    </location>
</feature>
<keyword evidence="8 13" id="KW-1133">Transmembrane helix</keyword>
<evidence type="ECO:0000256" key="10">
    <source>
        <dbReference type="ARBA" id="ARBA00023186"/>
    </source>
</evidence>
<keyword evidence="4 13" id="KW-0813">Transport</keyword>
<dbReference type="Pfam" id="PF02096">
    <property type="entry name" value="60KD_IMP"/>
    <property type="match status" value="1"/>
</dbReference>
<evidence type="ECO:0000256" key="7">
    <source>
        <dbReference type="ARBA" id="ARBA00022927"/>
    </source>
</evidence>
<dbReference type="CDD" id="cd20070">
    <property type="entry name" value="5TM_YidC_Alb3"/>
    <property type="match status" value="1"/>
</dbReference>
<feature type="region of interest" description="Disordered" evidence="14">
    <location>
        <begin position="584"/>
        <end position="616"/>
    </location>
</feature>
<dbReference type="PANTHER" id="PTHR12428:SF65">
    <property type="entry name" value="CYTOCHROME C OXIDASE ASSEMBLY PROTEIN COX18, MITOCHONDRIAL"/>
    <property type="match status" value="1"/>
</dbReference>
<dbReference type="RefSeq" id="WP_067751938.1">
    <property type="nucleotide sequence ID" value="NZ_CP015772.1"/>
</dbReference>
<evidence type="ECO:0000259" key="16">
    <source>
        <dbReference type="Pfam" id="PF14849"/>
    </source>
</evidence>
<dbReference type="GO" id="GO:0032977">
    <property type="term" value="F:membrane insertase activity"/>
    <property type="evidence" value="ECO:0007669"/>
    <property type="project" value="InterPro"/>
</dbReference>
<evidence type="ECO:0000256" key="13">
    <source>
        <dbReference type="HAMAP-Rule" id="MF_01810"/>
    </source>
</evidence>
<dbReference type="Proteomes" id="UP000077667">
    <property type="component" value="Chromosome"/>
</dbReference>
<dbReference type="Gene3D" id="2.70.98.90">
    <property type="match status" value="1"/>
</dbReference>
<dbReference type="NCBIfam" id="TIGR03592">
    <property type="entry name" value="yidC_oxa1_cterm"/>
    <property type="match status" value="1"/>
</dbReference>
<dbReference type="PRINTS" id="PR00701">
    <property type="entry name" value="60KDINNERMP"/>
</dbReference>
<dbReference type="OrthoDB" id="9780552at2"/>
<comment type="subunit">
    <text evidence="13">Interacts with the Sec translocase complex via SecD. Specifically interacts with transmembrane segments of nascent integral membrane proteins during membrane integration.</text>
</comment>
<dbReference type="InterPro" id="IPR028053">
    <property type="entry name" value="Membr_insert_YidC_N"/>
</dbReference>
<dbReference type="GO" id="GO:0015031">
    <property type="term" value="P:protein transport"/>
    <property type="evidence" value="ECO:0007669"/>
    <property type="project" value="UniProtKB-KW"/>
</dbReference>
<keyword evidence="18" id="KW-1185">Reference proteome</keyword>
<dbReference type="NCBIfam" id="TIGR03593">
    <property type="entry name" value="yidC_nterm"/>
    <property type="match status" value="1"/>
</dbReference>
<accession>A0A1A9HZ78</accession>
<evidence type="ECO:0000256" key="9">
    <source>
        <dbReference type="ARBA" id="ARBA00023136"/>
    </source>
</evidence>
<feature type="transmembrane region" description="Helical" evidence="13">
    <location>
        <begin position="6"/>
        <end position="24"/>
    </location>
</feature>
<dbReference type="GO" id="GO:0051205">
    <property type="term" value="P:protein insertion into membrane"/>
    <property type="evidence" value="ECO:0007669"/>
    <property type="project" value="TreeGrafter"/>
</dbReference>
<protein>
    <recommendedName>
        <fullName evidence="3 13">Membrane protein insertase YidC</fullName>
    </recommendedName>
    <alternativeName>
        <fullName evidence="12 13">Foldase YidC</fullName>
    </alternativeName>
    <alternativeName>
        <fullName evidence="11 13">Membrane integrase YidC</fullName>
    </alternativeName>
    <alternativeName>
        <fullName evidence="13">Membrane protein YidC</fullName>
    </alternativeName>
</protein>
<evidence type="ECO:0000256" key="2">
    <source>
        <dbReference type="ARBA" id="ARBA00010527"/>
    </source>
</evidence>
<feature type="transmembrane region" description="Helical" evidence="13">
    <location>
        <begin position="529"/>
        <end position="545"/>
    </location>
</feature>
<keyword evidence="10 13" id="KW-0143">Chaperone</keyword>
<comment type="function">
    <text evidence="13">Required for the insertion and/or proper folding and/or complex formation of integral membrane proteins into the membrane. Involved in integration of membrane proteins that insert both dependently and independently of the Sec translocase complex, as well as at least some lipoproteins. Aids folding of multispanning membrane proteins.</text>
</comment>
<dbReference type="InterPro" id="IPR038221">
    <property type="entry name" value="YidC_periplasmic_sf"/>
</dbReference>
<dbReference type="NCBIfam" id="NF002356">
    <property type="entry name" value="PRK01318.2-3"/>
    <property type="match status" value="1"/>
</dbReference>
<keyword evidence="7 13" id="KW-0653">Protein transport</keyword>
<feature type="transmembrane region" description="Helical" evidence="13">
    <location>
        <begin position="373"/>
        <end position="394"/>
    </location>
</feature>
<feature type="transmembrane region" description="Helical" evidence="13">
    <location>
        <begin position="436"/>
        <end position="460"/>
    </location>
</feature>
<proteinExistence type="inferred from homology"/>
<gene>
    <name evidence="13" type="primary">yidC</name>
    <name evidence="17" type="ORF">A8C56_03115</name>
</gene>
<dbReference type="AlphaFoldDB" id="A0A1A9HZ78"/>
<evidence type="ECO:0000256" key="3">
    <source>
        <dbReference type="ARBA" id="ARBA00015325"/>
    </source>
</evidence>
<keyword evidence="6 13" id="KW-0812">Transmembrane</keyword>
<evidence type="ECO:0000256" key="11">
    <source>
        <dbReference type="ARBA" id="ARBA00033245"/>
    </source>
</evidence>
<keyword evidence="5 13" id="KW-1003">Cell membrane</keyword>
<dbReference type="InterPro" id="IPR001708">
    <property type="entry name" value="YidC/ALB3/OXA1/COX18"/>
</dbReference>
<feature type="transmembrane region" description="Helical" evidence="13">
    <location>
        <begin position="497"/>
        <end position="517"/>
    </location>
</feature>
<evidence type="ECO:0000259" key="15">
    <source>
        <dbReference type="Pfam" id="PF02096"/>
    </source>
</evidence>
<evidence type="ECO:0000313" key="18">
    <source>
        <dbReference type="Proteomes" id="UP000077667"/>
    </source>
</evidence>
<name>A0A1A9HZ78_9BACT</name>
<dbReference type="GO" id="GO:0005886">
    <property type="term" value="C:plasma membrane"/>
    <property type="evidence" value="ECO:0007669"/>
    <property type="project" value="UniProtKB-SubCell"/>
</dbReference>
<dbReference type="InterPro" id="IPR028055">
    <property type="entry name" value="YidC/Oxa/ALB_C"/>
</dbReference>
<dbReference type="InterPro" id="IPR047196">
    <property type="entry name" value="YidC_ALB_C"/>
</dbReference>
<dbReference type="CDD" id="cd19961">
    <property type="entry name" value="EcYidC-like_peri"/>
    <property type="match status" value="1"/>
</dbReference>
<dbReference type="STRING" id="1176587.A8C56_03115"/>
<evidence type="ECO:0000256" key="5">
    <source>
        <dbReference type="ARBA" id="ARBA00022475"/>
    </source>
</evidence>
<evidence type="ECO:0000256" key="6">
    <source>
        <dbReference type="ARBA" id="ARBA00022692"/>
    </source>
</evidence>
<dbReference type="Pfam" id="PF14849">
    <property type="entry name" value="YidC_periplas"/>
    <property type="match status" value="1"/>
</dbReference>
<comment type="subcellular location">
    <subcellularLocation>
        <location evidence="1">Cell inner membrane</location>
        <topology evidence="1">Multi-pass membrane protein</topology>
    </subcellularLocation>
    <subcellularLocation>
        <location evidence="13">Cell membrane</location>
        <topology evidence="13">Multi-pass membrane protein</topology>
    </subcellularLocation>
</comment>
<dbReference type="HAMAP" id="MF_01810">
    <property type="entry name" value="YidC_type1"/>
    <property type="match status" value="1"/>
</dbReference>
<evidence type="ECO:0000256" key="12">
    <source>
        <dbReference type="ARBA" id="ARBA00033342"/>
    </source>
</evidence>